<evidence type="ECO:0000313" key="1">
    <source>
        <dbReference type="EMBL" id="NME69430.1"/>
    </source>
</evidence>
<accession>A0A7X9XA93</accession>
<gene>
    <name evidence="1" type="ORF">HHU12_15750</name>
</gene>
<proteinExistence type="predicted"/>
<dbReference type="EMBL" id="JABANE010000041">
    <property type="protein sequence ID" value="NME69430.1"/>
    <property type="molecule type" value="Genomic_DNA"/>
</dbReference>
<sequence>MIKKNFYIYSLMGLLLIASSCDQIKKSFSKAIEEENIQNSRIPLARVNDKVLYDTEIKNLFNARMSRKDSINIRDRYISTWVRKVITLEKAASQVDVEKLDLDRRLEEYKFQLIMHEYEREYIASHLDTVVTDEQIKSYYLKNSEDFILKTNIVRGSFLRYPNSAPELKKVKGWLKSKKEKDKEKLKSSAFAYADFVHLEDSVWLDLDELLFGTPFMNSQSEVTNLLKRDKLWEANDESNTYIFKIDDYKIVDQTPPLQFVSQQVKNVILGKRKLKLRSELESQLYEEATKNNEYEIFVSEE</sequence>
<evidence type="ECO:0008006" key="3">
    <source>
        <dbReference type="Google" id="ProtNLM"/>
    </source>
</evidence>
<comment type="caution">
    <text evidence="1">The sequence shown here is derived from an EMBL/GenBank/DDBJ whole genome shotgun (WGS) entry which is preliminary data.</text>
</comment>
<organism evidence="1 2">
    <name type="scientific">Flammeovirga aprica JL-4</name>
    <dbReference type="NCBI Taxonomy" id="694437"/>
    <lineage>
        <taxon>Bacteria</taxon>
        <taxon>Pseudomonadati</taxon>
        <taxon>Bacteroidota</taxon>
        <taxon>Cytophagia</taxon>
        <taxon>Cytophagales</taxon>
        <taxon>Flammeovirgaceae</taxon>
        <taxon>Flammeovirga</taxon>
    </lineage>
</organism>
<keyword evidence="2" id="KW-1185">Reference proteome</keyword>
<dbReference type="Proteomes" id="UP000576082">
    <property type="component" value="Unassembled WGS sequence"/>
</dbReference>
<evidence type="ECO:0000313" key="2">
    <source>
        <dbReference type="Proteomes" id="UP000576082"/>
    </source>
</evidence>
<dbReference type="AlphaFoldDB" id="A0A7X9XA93"/>
<name>A0A7X9XA93_9BACT</name>
<dbReference type="RefSeq" id="WP_169657705.1">
    <property type="nucleotide sequence ID" value="NZ_JABANE010000041.1"/>
</dbReference>
<protein>
    <recommendedName>
        <fullName evidence="3">Peptidyl-prolyl cis-trans isomerase</fullName>
    </recommendedName>
</protein>
<reference evidence="1 2" key="1">
    <citation type="submission" date="2020-04" db="EMBL/GenBank/DDBJ databases">
        <title>Flammeovirga sp. SR4, a novel species isolated from seawater.</title>
        <authorList>
            <person name="Wang X."/>
        </authorList>
    </citation>
    <scope>NUCLEOTIDE SEQUENCE [LARGE SCALE GENOMIC DNA]</scope>
    <source>
        <strain evidence="1 2">ATCC 23126</strain>
    </source>
</reference>
<dbReference type="PROSITE" id="PS51257">
    <property type="entry name" value="PROKAR_LIPOPROTEIN"/>
    <property type="match status" value="1"/>
</dbReference>